<reference evidence="2" key="1">
    <citation type="journal article" date="2022" name="Int. J. Mol. Sci.">
        <title>Draft Genome of Tanacetum Coccineum: Genomic Comparison of Closely Related Tanacetum-Family Plants.</title>
        <authorList>
            <person name="Yamashiro T."/>
            <person name="Shiraishi A."/>
            <person name="Nakayama K."/>
            <person name="Satake H."/>
        </authorList>
    </citation>
    <scope>NUCLEOTIDE SEQUENCE</scope>
</reference>
<keyword evidence="2" id="KW-0808">Transferase</keyword>
<dbReference type="EMBL" id="BQNB010013196">
    <property type="protein sequence ID" value="GJT13026.1"/>
    <property type="molecule type" value="Genomic_DNA"/>
</dbReference>
<evidence type="ECO:0000259" key="1">
    <source>
        <dbReference type="PROSITE" id="PS50994"/>
    </source>
</evidence>
<keyword evidence="2" id="KW-0548">Nucleotidyltransferase</keyword>
<reference evidence="2" key="2">
    <citation type="submission" date="2022-01" db="EMBL/GenBank/DDBJ databases">
        <authorList>
            <person name="Yamashiro T."/>
            <person name="Shiraishi A."/>
            <person name="Satake H."/>
            <person name="Nakayama K."/>
        </authorList>
    </citation>
    <scope>NUCLEOTIDE SEQUENCE</scope>
</reference>
<dbReference type="InterPro" id="IPR041588">
    <property type="entry name" value="Integrase_H2C2"/>
</dbReference>
<evidence type="ECO:0000313" key="3">
    <source>
        <dbReference type="Proteomes" id="UP001151760"/>
    </source>
</evidence>
<dbReference type="SUPFAM" id="SSF53098">
    <property type="entry name" value="Ribonuclease H-like"/>
    <property type="match status" value="1"/>
</dbReference>
<feature type="domain" description="Integrase catalytic" evidence="1">
    <location>
        <begin position="135"/>
        <end position="238"/>
    </location>
</feature>
<keyword evidence="2" id="KW-0695">RNA-directed DNA polymerase</keyword>
<dbReference type="Gene3D" id="1.10.340.70">
    <property type="match status" value="1"/>
</dbReference>
<proteinExistence type="predicted"/>
<keyword evidence="3" id="KW-1185">Reference proteome</keyword>
<evidence type="ECO:0000313" key="2">
    <source>
        <dbReference type="EMBL" id="GJT13026.1"/>
    </source>
</evidence>
<dbReference type="Gene3D" id="3.30.420.10">
    <property type="entry name" value="Ribonuclease H-like superfamily/Ribonuclease H"/>
    <property type="match status" value="1"/>
</dbReference>
<dbReference type="InterPro" id="IPR052160">
    <property type="entry name" value="Gypsy_RT_Integrase-like"/>
</dbReference>
<sequence>MLKTLRTSSNSIGCGSSCKREEDVATYHLSRLKNSYLEMLIEREIADEFPDKHIMLLKSKFNDDELCETLKILAHCHSGLAGGHHSANVTAKKVYESGFYWPSVFKDANEYVRRCDVCQRSRNISSRNEMPLNNIQLFARFGVPKALISDRGAHFWNSHLEKALLRYGMTHKLSLTYHPQSNGQTEVTNRAIKRILERSLGYNLKDWSEKFNDVLWAFRTAYKTLTGCTPLRLVYGKACHLLVDIEDKSHWALKQCNTDLTLASKSCLMQLHELAELRDDAYENTRIYKEQTKKWHDSRLCGNKDFKVGDKVLLYNSHLKMYPGKLKSKWSGPNIVKRVYPYRAVEIIDKNGFSFKVNGQRLKKYYEGNIDKEDDEVIEFDNGSVFPDSRYGVSNPMDLAYQESNLKCFVAGIPEVKAYLNGVDASAIFSFRSLVIKKVVWKPSCAIKANRFWADSNYRLIREKIVSSQKLESIYEIKGHWDRDVTIKDTCNGKTTVIYGAKDVISALKTLIVKDAESASKQKMTLSRPGKLLRGLVKLQAIIRGHLVRHQAVTTLKHLQSVVNIQSQACAKRVQVVDCTSHNNYQDYRRKDIKRDSTSLTSQNSELKFRLQAMEQQAQIRDVMSIAQIMENEFPNQDLSIFGIGGVETGSDDAEFILLSANTVQVKLVKFTIANRRNGFGQGFRLAQLQDQLPRVKLVKFTIANRRNGLGQGFRLAQLQDQLPRVKLVKFTIANRRNGLGQGFRLAQLQDQLPSNEPRCVDELCWFFHRRVLPPHLSPFVDAEAEGYVTEYADTTKRLQAAAIYIPLSGWLLSHHLEYLDWIL</sequence>
<dbReference type="PROSITE" id="PS50096">
    <property type="entry name" value="IQ"/>
    <property type="match status" value="1"/>
</dbReference>
<dbReference type="Proteomes" id="UP001151760">
    <property type="component" value="Unassembled WGS sequence"/>
</dbReference>
<dbReference type="InterPro" id="IPR036397">
    <property type="entry name" value="RNaseH_sf"/>
</dbReference>
<dbReference type="InterPro" id="IPR012337">
    <property type="entry name" value="RNaseH-like_sf"/>
</dbReference>
<accession>A0ABQ5BDU5</accession>
<dbReference type="PROSITE" id="PS50994">
    <property type="entry name" value="INTEGRASE"/>
    <property type="match status" value="1"/>
</dbReference>
<dbReference type="PANTHER" id="PTHR47266">
    <property type="entry name" value="ENDONUCLEASE-RELATED"/>
    <property type="match status" value="1"/>
</dbReference>
<dbReference type="InterPro" id="IPR001584">
    <property type="entry name" value="Integrase_cat-core"/>
</dbReference>
<name>A0ABQ5BDU5_9ASTR</name>
<protein>
    <submittedName>
        <fullName evidence="2">Reverse transcriptase domain-containing protein</fullName>
    </submittedName>
</protein>
<comment type="caution">
    <text evidence="2">The sequence shown here is derived from an EMBL/GenBank/DDBJ whole genome shotgun (WGS) entry which is preliminary data.</text>
</comment>
<gene>
    <name evidence="2" type="ORF">Tco_0860068</name>
</gene>
<dbReference type="GO" id="GO:0003964">
    <property type="term" value="F:RNA-directed DNA polymerase activity"/>
    <property type="evidence" value="ECO:0007669"/>
    <property type="project" value="UniProtKB-KW"/>
</dbReference>
<organism evidence="2 3">
    <name type="scientific">Tanacetum coccineum</name>
    <dbReference type="NCBI Taxonomy" id="301880"/>
    <lineage>
        <taxon>Eukaryota</taxon>
        <taxon>Viridiplantae</taxon>
        <taxon>Streptophyta</taxon>
        <taxon>Embryophyta</taxon>
        <taxon>Tracheophyta</taxon>
        <taxon>Spermatophyta</taxon>
        <taxon>Magnoliopsida</taxon>
        <taxon>eudicotyledons</taxon>
        <taxon>Gunneridae</taxon>
        <taxon>Pentapetalae</taxon>
        <taxon>asterids</taxon>
        <taxon>campanulids</taxon>
        <taxon>Asterales</taxon>
        <taxon>Asteraceae</taxon>
        <taxon>Asteroideae</taxon>
        <taxon>Anthemideae</taxon>
        <taxon>Anthemidinae</taxon>
        <taxon>Tanacetum</taxon>
    </lineage>
</organism>
<dbReference type="Pfam" id="PF17921">
    <property type="entry name" value="Integrase_H2C2"/>
    <property type="match status" value="1"/>
</dbReference>